<organism evidence="1">
    <name type="scientific">Ixodes ricinus</name>
    <name type="common">Common tick</name>
    <name type="synonym">Acarus ricinus</name>
    <dbReference type="NCBI Taxonomy" id="34613"/>
    <lineage>
        <taxon>Eukaryota</taxon>
        <taxon>Metazoa</taxon>
        <taxon>Ecdysozoa</taxon>
        <taxon>Arthropoda</taxon>
        <taxon>Chelicerata</taxon>
        <taxon>Arachnida</taxon>
        <taxon>Acari</taxon>
        <taxon>Parasitiformes</taxon>
        <taxon>Ixodida</taxon>
        <taxon>Ixodoidea</taxon>
        <taxon>Ixodidae</taxon>
        <taxon>Ixodinae</taxon>
        <taxon>Ixodes</taxon>
    </lineage>
</organism>
<evidence type="ECO:0000313" key="1">
    <source>
        <dbReference type="EMBL" id="JAA68359.1"/>
    </source>
</evidence>
<accession>A0A0K8RCZ8</accession>
<reference evidence="1" key="1">
    <citation type="submission" date="2012-12" db="EMBL/GenBank/DDBJ databases">
        <title>Identification and characterization of a phenylalanine ammonia-lyase gene family in Isatis indigotica Fort.</title>
        <authorList>
            <person name="Liu Q."/>
            <person name="Chen J."/>
            <person name="Zhou X."/>
            <person name="Di P."/>
            <person name="Xiao Y."/>
            <person name="Xuan H."/>
            <person name="Zhang L."/>
            <person name="Chen W."/>
        </authorList>
    </citation>
    <scope>NUCLEOTIDE SEQUENCE</scope>
    <source>
        <tissue evidence="1">Salivary gland</tissue>
    </source>
</reference>
<dbReference type="AlphaFoldDB" id="A0A0K8RCZ8"/>
<proteinExistence type="evidence at transcript level"/>
<name>A0A0K8RCZ8_IXORI</name>
<protein>
    <submittedName>
        <fullName evidence="1">Uncharacterized protein</fullName>
    </submittedName>
</protein>
<dbReference type="EMBL" id="GADI01005449">
    <property type="protein sequence ID" value="JAA68359.1"/>
    <property type="molecule type" value="mRNA"/>
</dbReference>
<sequence>MASKGRTKAFRKDSVIFKVEQMEWLSEDYYIYGTSIPEKIRCHGCRCVSNTIYPLENECQGHGLCKDCKKFDFTCRAHGGHVTAEALRNAVGQTNYAAKRLRILCLFCGSNEAFLNLKDHMYKKHY</sequence>